<evidence type="ECO:0000313" key="3">
    <source>
        <dbReference type="Proteomes" id="UP000190395"/>
    </source>
</evidence>
<sequence>MCMFKGVWEQFQTLLSSPIFLACVSSWFLAQFLKTLIKLFAGKVHSIKELVELLIWRTGGMPSSHSALVACLCTCIGITDGFDSGLFVLSFCFFMVTIRDAVGVRRANGIQANMINRIGNLLKDQGLVQEYKNLKEVQGHSPMEVIVGCILGFFVGIGFLVL</sequence>
<feature type="transmembrane region" description="Helical" evidence="1">
    <location>
        <begin position="85"/>
        <end position="102"/>
    </location>
</feature>
<proteinExistence type="predicted"/>
<keyword evidence="3" id="KW-1185">Reference proteome</keyword>
<accession>A0A1T4KU89</accession>
<evidence type="ECO:0000313" key="2">
    <source>
        <dbReference type="EMBL" id="SJZ45999.1"/>
    </source>
</evidence>
<organism evidence="2 3">
    <name type="scientific">Treponema berlinense</name>
    <dbReference type="NCBI Taxonomy" id="225004"/>
    <lineage>
        <taxon>Bacteria</taxon>
        <taxon>Pseudomonadati</taxon>
        <taxon>Spirochaetota</taxon>
        <taxon>Spirochaetia</taxon>
        <taxon>Spirochaetales</taxon>
        <taxon>Treponemataceae</taxon>
        <taxon>Treponema</taxon>
    </lineage>
</organism>
<protein>
    <recommendedName>
        <fullName evidence="4">Divergent PAP2 family protein</fullName>
    </recommendedName>
</protein>
<gene>
    <name evidence="2" type="ORF">SAMN02745152_00318</name>
</gene>
<keyword evidence="1" id="KW-0812">Transmembrane</keyword>
<evidence type="ECO:0000256" key="1">
    <source>
        <dbReference type="SAM" id="Phobius"/>
    </source>
</evidence>
<reference evidence="2 3" key="1">
    <citation type="submission" date="2017-02" db="EMBL/GenBank/DDBJ databases">
        <authorList>
            <person name="Peterson S.W."/>
        </authorList>
    </citation>
    <scope>NUCLEOTIDE SEQUENCE [LARGE SCALE GENOMIC DNA]</scope>
    <source>
        <strain evidence="2 3">ATCC BAA-909</strain>
    </source>
</reference>
<dbReference type="PROSITE" id="PS51257">
    <property type="entry name" value="PROKAR_LIPOPROTEIN"/>
    <property type="match status" value="1"/>
</dbReference>
<keyword evidence="1" id="KW-0472">Membrane</keyword>
<dbReference type="EMBL" id="FUXC01000001">
    <property type="protein sequence ID" value="SJZ45999.1"/>
    <property type="molecule type" value="Genomic_DNA"/>
</dbReference>
<feature type="transmembrane region" description="Helical" evidence="1">
    <location>
        <begin position="13"/>
        <end position="33"/>
    </location>
</feature>
<dbReference type="Pfam" id="PF02681">
    <property type="entry name" value="DUF212"/>
    <property type="match status" value="1"/>
</dbReference>
<dbReference type="InterPro" id="IPR003832">
    <property type="entry name" value="DUF212"/>
</dbReference>
<evidence type="ECO:0008006" key="4">
    <source>
        <dbReference type="Google" id="ProtNLM"/>
    </source>
</evidence>
<feature type="transmembrane region" description="Helical" evidence="1">
    <location>
        <begin position="142"/>
        <end position="161"/>
    </location>
</feature>
<name>A0A1T4KU89_9SPIR</name>
<keyword evidence="1" id="KW-1133">Transmembrane helix</keyword>
<dbReference type="PANTHER" id="PTHR31446:SF29">
    <property type="entry name" value="ACID PHOSPHATASE_VANADIUM-DEPENDENT HALOPEROXIDASE-RELATED PROTEIN"/>
    <property type="match status" value="1"/>
</dbReference>
<dbReference type="STRING" id="225004.SAMN02745152_00318"/>
<dbReference type="Proteomes" id="UP000190395">
    <property type="component" value="Unassembled WGS sequence"/>
</dbReference>
<dbReference type="AlphaFoldDB" id="A0A1T4KU89"/>
<dbReference type="PANTHER" id="PTHR31446">
    <property type="entry name" value="ACID PHOSPHATASE/VANADIUM-DEPENDENT HALOPEROXIDASE-RELATED PROTEIN"/>
    <property type="match status" value="1"/>
</dbReference>